<dbReference type="PROSITE" id="PS51755">
    <property type="entry name" value="OMPR_PHOB"/>
    <property type="match status" value="1"/>
</dbReference>
<dbReference type="InterPro" id="IPR011006">
    <property type="entry name" value="CheY-like_superfamily"/>
</dbReference>
<dbReference type="Gene3D" id="3.40.50.2300">
    <property type="match status" value="1"/>
</dbReference>
<keyword evidence="3" id="KW-0805">Transcription regulation</keyword>
<feature type="DNA-binding region" description="OmpR/PhoB-type" evidence="7">
    <location>
        <begin position="133"/>
        <end position="232"/>
    </location>
</feature>
<dbReference type="SMART" id="SM00448">
    <property type="entry name" value="REC"/>
    <property type="match status" value="1"/>
</dbReference>
<dbReference type="CDD" id="cd00383">
    <property type="entry name" value="trans_reg_C"/>
    <property type="match status" value="1"/>
</dbReference>
<dbReference type="Pfam" id="PF00486">
    <property type="entry name" value="Trans_reg_C"/>
    <property type="match status" value="1"/>
</dbReference>
<evidence type="ECO:0000256" key="7">
    <source>
        <dbReference type="PROSITE-ProRule" id="PRU01091"/>
    </source>
</evidence>
<dbReference type="AlphaFoldDB" id="A0A9D1FVU9"/>
<dbReference type="Pfam" id="PF00072">
    <property type="entry name" value="Response_reg"/>
    <property type="match status" value="1"/>
</dbReference>
<feature type="domain" description="Response regulatory" evidence="8">
    <location>
        <begin position="4"/>
        <end position="120"/>
    </location>
</feature>
<evidence type="ECO:0000256" key="5">
    <source>
        <dbReference type="ARBA" id="ARBA00023163"/>
    </source>
</evidence>
<proteinExistence type="predicted"/>
<dbReference type="PROSITE" id="PS50110">
    <property type="entry name" value="RESPONSE_REGULATORY"/>
    <property type="match status" value="1"/>
</dbReference>
<reference evidence="10" key="1">
    <citation type="submission" date="2020-10" db="EMBL/GenBank/DDBJ databases">
        <authorList>
            <person name="Gilroy R."/>
        </authorList>
    </citation>
    <scope>NUCLEOTIDE SEQUENCE</scope>
    <source>
        <strain evidence="10">CHK152-2994</strain>
    </source>
</reference>
<feature type="domain" description="OmpR/PhoB-type" evidence="9">
    <location>
        <begin position="133"/>
        <end position="232"/>
    </location>
</feature>
<feature type="modified residue" description="4-aspartylphosphate" evidence="6">
    <location>
        <position position="53"/>
    </location>
</feature>
<dbReference type="InterPro" id="IPR039420">
    <property type="entry name" value="WalR-like"/>
</dbReference>
<dbReference type="InterPro" id="IPR016032">
    <property type="entry name" value="Sig_transdc_resp-reg_C-effctor"/>
</dbReference>
<keyword evidence="5" id="KW-0804">Transcription</keyword>
<reference evidence="10" key="2">
    <citation type="journal article" date="2021" name="PeerJ">
        <title>Extensive microbial diversity within the chicken gut microbiome revealed by metagenomics and culture.</title>
        <authorList>
            <person name="Gilroy R."/>
            <person name="Ravi A."/>
            <person name="Getino M."/>
            <person name="Pursley I."/>
            <person name="Horton D.L."/>
            <person name="Alikhan N.F."/>
            <person name="Baker D."/>
            <person name="Gharbi K."/>
            <person name="Hall N."/>
            <person name="Watson M."/>
            <person name="Adriaenssens E.M."/>
            <person name="Foster-Nyarko E."/>
            <person name="Jarju S."/>
            <person name="Secka A."/>
            <person name="Antonio M."/>
            <person name="Oren A."/>
            <person name="Chaudhuri R.R."/>
            <person name="La Ragione R."/>
            <person name="Hildebrand F."/>
            <person name="Pallen M.J."/>
        </authorList>
    </citation>
    <scope>NUCLEOTIDE SEQUENCE</scope>
    <source>
        <strain evidence="10">CHK152-2994</strain>
    </source>
</reference>
<dbReference type="InterPro" id="IPR001867">
    <property type="entry name" value="OmpR/PhoB-type_DNA-bd"/>
</dbReference>
<evidence type="ECO:0000313" key="11">
    <source>
        <dbReference type="Proteomes" id="UP000824139"/>
    </source>
</evidence>
<keyword evidence="2" id="KW-0902">Two-component regulatory system</keyword>
<dbReference type="GO" id="GO:0000976">
    <property type="term" value="F:transcription cis-regulatory region binding"/>
    <property type="evidence" value="ECO:0007669"/>
    <property type="project" value="TreeGrafter"/>
</dbReference>
<dbReference type="GO" id="GO:0006355">
    <property type="term" value="P:regulation of DNA-templated transcription"/>
    <property type="evidence" value="ECO:0007669"/>
    <property type="project" value="InterPro"/>
</dbReference>
<dbReference type="InterPro" id="IPR036388">
    <property type="entry name" value="WH-like_DNA-bd_sf"/>
</dbReference>
<keyword evidence="1 6" id="KW-0597">Phosphoprotein</keyword>
<evidence type="ECO:0000259" key="9">
    <source>
        <dbReference type="PROSITE" id="PS51755"/>
    </source>
</evidence>
<dbReference type="GO" id="GO:0032993">
    <property type="term" value="C:protein-DNA complex"/>
    <property type="evidence" value="ECO:0007669"/>
    <property type="project" value="TreeGrafter"/>
</dbReference>
<dbReference type="SMART" id="SM00862">
    <property type="entry name" value="Trans_reg_C"/>
    <property type="match status" value="1"/>
</dbReference>
<dbReference type="Gene3D" id="1.10.10.10">
    <property type="entry name" value="Winged helix-like DNA-binding domain superfamily/Winged helix DNA-binding domain"/>
    <property type="match status" value="1"/>
</dbReference>
<dbReference type="PANTHER" id="PTHR48111">
    <property type="entry name" value="REGULATOR OF RPOS"/>
    <property type="match status" value="1"/>
</dbReference>
<dbReference type="GO" id="GO:0000156">
    <property type="term" value="F:phosphorelay response regulator activity"/>
    <property type="evidence" value="ECO:0007669"/>
    <property type="project" value="TreeGrafter"/>
</dbReference>
<dbReference type="CDD" id="cd17574">
    <property type="entry name" value="REC_OmpR"/>
    <property type="match status" value="1"/>
</dbReference>
<dbReference type="Proteomes" id="UP000824139">
    <property type="component" value="Unassembled WGS sequence"/>
</dbReference>
<dbReference type="PANTHER" id="PTHR48111:SF21">
    <property type="entry name" value="DNA-BINDING DUAL MASTER TRANSCRIPTIONAL REGULATOR RPAA"/>
    <property type="match status" value="1"/>
</dbReference>
<evidence type="ECO:0000256" key="2">
    <source>
        <dbReference type="ARBA" id="ARBA00023012"/>
    </source>
</evidence>
<dbReference type="InterPro" id="IPR001789">
    <property type="entry name" value="Sig_transdc_resp-reg_receiver"/>
</dbReference>
<evidence type="ECO:0000256" key="6">
    <source>
        <dbReference type="PROSITE-ProRule" id="PRU00169"/>
    </source>
</evidence>
<dbReference type="SUPFAM" id="SSF52172">
    <property type="entry name" value="CheY-like"/>
    <property type="match status" value="1"/>
</dbReference>
<gene>
    <name evidence="10" type="ORF">IAD41_01930</name>
</gene>
<keyword evidence="4 7" id="KW-0238">DNA-binding</keyword>
<name>A0A9D1FVU9_9BACT</name>
<evidence type="ECO:0000259" key="8">
    <source>
        <dbReference type="PROSITE" id="PS50110"/>
    </source>
</evidence>
<evidence type="ECO:0000256" key="3">
    <source>
        <dbReference type="ARBA" id="ARBA00023015"/>
    </source>
</evidence>
<evidence type="ECO:0000256" key="4">
    <source>
        <dbReference type="ARBA" id="ARBA00023125"/>
    </source>
</evidence>
<organism evidence="10 11">
    <name type="scientific">Candidatus Scatenecus faecavium</name>
    <dbReference type="NCBI Taxonomy" id="2840915"/>
    <lineage>
        <taxon>Bacteria</taxon>
        <taxon>Candidatus Scatenecus</taxon>
    </lineage>
</organism>
<sequence>MNTKILVVDDDIAINELIKVNLELCGYKVVQAFDGIKGFALCKQEKPSLVILDVMMPEVDGFTVAQRIRKNEETQNTPILMLTALSELNDKVKGFNIGIDDYLVKPFEMEELQVRVRALLKRSNQIPESAATRELLSLGEITLLPEVYSVKINEKTAKLTPIEFDIFNLLFQNHGNMVSSQKLLKEIWGYAPDDDVETIRVHIRHLRSKLDKISDGKKYIETIYGGGYKLSV</sequence>
<dbReference type="EMBL" id="DVJO01000044">
    <property type="protein sequence ID" value="HIS82351.1"/>
    <property type="molecule type" value="Genomic_DNA"/>
</dbReference>
<evidence type="ECO:0000313" key="10">
    <source>
        <dbReference type="EMBL" id="HIS82351.1"/>
    </source>
</evidence>
<dbReference type="SUPFAM" id="SSF46894">
    <property type="entry name" value="C-terminal effector domain of the bipartite response regulators"/>
    <property type="match status" value="1"/>
</dbReference>
<dbReference type="GO" id="GO:0005829">
    <property type="term" value="C:cytosol"/>
    <property type="evidence" value="ECO:0007669"/>
    <property type="project" value="TreeGrafter"/>
</dbReference>
<dbReference type="FunFam" id="3.40.50.2300:FF:000001">
    <property type="entry name" value="DNA-binding response regulator PhoB"/>
    <property type="match status" value="1"/>
</dbReference>
<evidence type="ECO:0000256" key="1">
    <source>
        <dbReference type="ARBA" id="ARBA00022553"/>
    </source>
</evidence>
<protein>
    <submittedName>
        <fullName evidence="10">Response regulator transcription factor</fullName>
    </submittedName>
</protein>
<accession>A0A9D1FVU9</accession>
<comment type="caution">
    <text evidence="10">The sequence shown here is derived from an EMBL/GenBank/DDBJ whole genome shotgun (WGS) entry which is preliminary data.</text>
</comment>